<keyword evidence="4" id="KW-0238">DNA-binding</keyword>
<keyword evidence="3" id="KW-0805">Transcription regulation</keyword>
<dbReference type="GO" id="GO:0005634">
    <property type="term" value="C:nucleus"/>
    <property type="evidence" value="ECO:0007669"/>
    <property type="project" value="UniProtKB-SubCell"/>
</dbReference>
<dbReference type="GO" id="GO:0042127">
    <property type="term" value="P:regulation of cell population proliferation"/>
    <property type="evidence" value="ECO:0007669"/>
    <property type="project" value="TreeGrafter"/>
</dbReference>
<feature type="domain" description="Transcription factor AP-2 C-terminal" evidence="7">
    <location>
        <begin position="347"/>
        <end position="541"/>
    </location>
</feature>
<comment type="subcellular location">
    <subcellularLocation>
        <location evidence="1">Nucleus</location>
    </subcellularLocation>
</comment>
<dbReference type="PRINTS" id="PR01748">
    <property type="entry name" value="AP2TNSCPFCT"/>
</dbReference>
<dbReference type="PANTHER" id="PTHR10812:SF17">
    <property type="entry name" value="TRANSCRIPTION FACTOR AP-2, ISOFORM D"/>
    <property type="match status" value="1"/>
</dbReference>
<evidence type="ECO:0000313" key="8">
    <source>
        <dbReference type="EMBL" id="BAE95625.1"/>
    </source>
</evidence>
<dbReference type="EMBL" id="AB262072">
    <property type="protein sequence ID" value="BAE95625.1"/>
    <property type="molecule type" value="mRNA"/>
</dbReference>
<dbReference type="InterPro" id="IPR013854">
    <property type="entry name" value="TF_AP2_C"/>
</dbReference>
<evidence type="ECO:0000256" key="1">
    <source>
        <dbReference type="ARBA" id="ARBA00004123"/>
    </source>
</evidence>
<evidence type="ECO:0000256" key="5">
    <source>
        <dbReference type="ARBA" id="ARBA00023163"/>
    </source>
</evidence>
<organism evidence="8">
    <name type="scientific">Halocynthia roretzi</name>
    <name type="common">Sea squirt</name>
    <name type="synonym">Cynthia roretzi</name>
    <dbReference type="NCBI Taxonomy" id="7729"/>
    <lineage>
        <taxon>Eukaryota</taxon>
        <taxon>Metazoa</taxon>
        <taxon>Chordata</taxon>
        <taxon>Tunicata</taxon>
        <taxon>Ascidiacea</taxon>
        <taxon>Stolidobranchia</taxon>
        <taxon>Pyuridae</taxon>
        <taxon>Halocynthia</taxon>
    </lineage>
</organism>
<evidence type="ECO:0000256" key="6">
    <source>
        <dbReference type="ARBA" id="ARBA00023242"/>
    </source>
</evidence>
<reference evidence="8" key="1">
    <citation type="journal article" date="2006" name="Int. J. Biol. Sci.">
        <title>Genome duplications of early vertebrates as a possible chronicle of the evolutionary history of the neural crest.</title>
        <authorList>
            <person name="Wada H."/>
            <person name="Makabe K."/>
        </authorList>
    </citation>
    <scope>NUCLEOTIDE SEQUENCE</scope>
</reference>
<sequence>MSDLGVLVSIPVTVNNSPIQSPQIQQQTQHQQQAQHQQPLATIQSTMPSEQQTVNIQVHQVPHTIPIVLVEDNHQDKQDDQNCGLGSPPAKRARIEDHHVIIGQHHPSVSGIMPAAFGYIQGNFDGRPDSADHNRLTQLDTVSSGAIALQSYSPVPVTRYATPSSVDIQHPYFPPPHYSQHQPNHYEVHNPYHVSEPFIQQPTYVSTYSGQQRGPQELLSTSREGEYLHNFHASLPPLDRCEINLQDYNGLVRSRDILMTNGGNEDNVITGHEPADMLAPIQVLHQTGQTLEGSLIQQGSHATCIATTDIGVIKKVTAPLPCPSTSKLNQENSMKDGYMNELSDDEFDVVPGRLSLLSSTSKYKVTVAEIQRRLSPPECLNASLLGGVLRRAKSKDGGKRLREKLDKIGLNLPAGRRKAASVTLLTSLVEGEAVHLARDFGYVCETEFPAKPLAEFVCRQHNDPDVLHTRKNMILATKQIVKEIQDLLAQDRSPIGNTHPQPILESKVQGPLTHFSSITHGFGTPAICAALTALQHYLTEMLRYQEKTPYINGSVSGGIPVSLSQKHHHSVLAQAHAQQQPPQQDAIRLSMQQSGLAQHAIIMEKAEDK</sequence>
<keyword evidence="6" id="KW-0539">Nucleus</keyword>
<dbReference type="GO" id="GO:0000981">
    <property type="term" value="F:DNA-binding transcription factor activity, RNA polymerase II-specific"/>
    <property type="evidence" value="ECO:0007669"/>
    <property type="project" value="TreeGrafter"/>
</dbReference>
<evidence type="ECO:0000256" key="4">
    <source>
        <dbReference type="ARBA" id="ARBA00023125"/>
    </source>
</evidence>
<comment type="similarity">
    <text evidence="2">Belongs to the AP-2 family.</text>
</comment>
<dbReference type="GO" id="GO:0000977">
    <property type="term" value="F:RNA polymerase II transcription regulatory region sequence-specific DNA binding"/>
    <property type="evidence" value="ECO:0007669"/>
    <property type="project" value="TreeGrafter"/>
</dbReference>
<dbReference type="InterPro" id="IPR004979">
    <property type="entry name" value="TF_AP2"/>
</dbReference>
<protein>
    <submittedName>
        <fullName evidence="8">Transcription factor AP-2</fullName>
    </submittedName>
</protein>
<evidence type="ECO:0000256" key="2">
    <source>
        <dbReference type="ARBA" id="ARBA00007770"/>
    </source>
</evidence>
<dbReference type="AlphaFoldDB" id="Q1EPR9"/>
<gene>
    <name evidence="8" type="primary">AP2</name>
</gene>
<keyword evidence="5" id="KW-0804">Transcription</keyword>
<dbReference type="Pfam" id="PF03299">
    <property type="entry name" value="TF_AP-2"/>
    <property type="match status" value="1"/>
</dbReference>
<dbReference type="PANTHER" id="PTHR10812">
    <property type="entry name" value="TRANSCRIPTION FACTOR AP-2"/>
    <property type="match status" value="1"/>
</dbReference>
<evidence type="ECO:0000256" key="3">
    <source>
        <dbReference type="ARBA" id="ARBA00023015"/>
    </source>
</evidence>
<evidence type="ECO:0000259" key="7">
    <source>
        <dbReference type="Pfam" id="PF03299"/>
    </source>
</evidence>
<name>Q1EPR9_HALRO</name>
<accession>Q1EPR9</accession>
<proteinExistence type="evidence at transcript level"/>